<evidence type="ECO:0000313" key="1">
    <source>
        <dbReference type="EMBL" id="CRK86978.1"/>
    </source>
</evidence>
<evidence type="ECO:0000313" key="2">
    <source>
        <dbReference type="Proteomes" id="UP000183832"/>
    </source>
</evidence>
<dbReference type="Proteomes" id="UP000183832">
    <property type="component" value="Unassembled WGS sequence"/>
</dbReference>
<accession>A0A1J1HHE5</accession>
<dbReference type="AlphaFoldDB" id="A0A1J1HHE5"/>
<reference evidence="1 2" key="1">
    <citation type="submission" date="2015-04" db="EMBL/GenBank/DDBJ databases">
        <authorList>
            <person name="Syromyatnikov M.Y."/>
            <person name="Popov V.N."/>
        </authorList>
    </citation>
    <scope>NUCLEOTIDE SEQUENCE [LARGE SCALE GENOMIC DNA]</scope>
</reference>
<organism evidence="1 2">
    <name type="scientific">Clunio marinus</name>
    <dbReference type="NCBI Taxonomy" id="568069"/>
    <lineage>
        <taxon>Eukaryota</taxon>
        <taxon>Metazoa</taxon>
        <taxon>Ecdysozoa</taxon>
        <taxon>Arthropoda</taxon>
        <taxon>Hexapoda</taxon>
        <taxon>Insecta</taxon>
        <taxon>Pterygota</taxon>
        <taxon>Neoptera</taxon>
        <taxon>Endopterygota</taxon>
        <taxon>Diptera</taxon>
        <taxon>Nematocera</taxon>
        <taxon>Chironomoidea</taxon>
        <taxon>Chironomidae</taxon>
        <taxon>Clunio</taxon>
    </lineage>
</organism>
<name>A0A1J1HHE5_9DIPT</name>
<sequence>MAYGEEFYTQVLNLTSSQSHYIHAQQTWRLMFVVFLPFSLQNSHKIIPNNAVEKGVKKCLLSSPTVPTTSKQRGITKFGLLRTCSHTFAVLFLICPQNINSVIASQS</sequence>
<proteinExistence type="predicted"/>
<keyword evidence="2" id="KW-1185">Reference proteome</keyword>
<dbReference type="EMBL" id="CVRI01000002">
    <property type="protein sequence ID" value="CRK86978.1"/>
    <property type="molecule type" value="Genomic_DNA"/>
</dbReference>
<protein>
    <submittedName>
        <fullName evidence="1">CLUMA_CG000791, isoform A</fullName>
    </submittedName>
</protein>
<gene>
    <name evidence="1" type="ORF">CLUMA_CG000791</name>
</gene>